<protein>
    <recommendedName>
        <fullName evidence="6">WYL domain-containing protein</fullName>
    </recommendedName>
</protein>
<dbReference type="Proteomes" id="UP000008932">
    <property type="component" value="Chromosome"/>
</dbReference>
<dbReference type="PIRSF" id="PIRSF015558">
    <property type="entry name" value="Txn_reg_DeoR_prd"/>
    <property type="match status" value="1"/>
</dbReference>
<dbReference type="InterPro" id="IPR059019">
    <property type="entry name" value="WHD_CapW"/>
</dbReference>
<proteinExistence type="predicted"/>
<dbReference type="PANTHER" id="PTHR34580:SF3">
    <property type="entry name" value="PROTEIN PAFB"/>
    <property type="match status" value="1"/>
</dbReference>
<dbReference type="InterPro" id="IPR051534">
    <property type="entry name" value="CBASS_pafABC_assoc_protein"/>
</dbReference>
<evidence type="ECO:0000313" key="5">
    <source>
        <dbReference type="Proteomes" id="UP000008932"/>
    </source>
</evidence>
<evidence type="ECO:0008006" key="6">
    <source>
        <dbReference type="Google" id="ProtNLM"/>
    </source>
</evidence>
<dbReference type="HOGENOM" id="CLU_054168_0_1_6"/>
<dbReference type="PROSITE" id="PS52050">
    <property type="entry name" value="WYL"/>
    <property type="match status" value="1"/>
</dbReference>
<dbReference type="Pfam" id="PF26107">
    <property type="entry name" value="BrxR_CTD"/>
    <property type="match status" value="1"/>
</dbReference>
<dbReference type="PANTHER" id="PTHR34580">
    <property type="match status" value="1"/>
</dbReference>
<dbReference type="KEGG" id="psz:PSTAB_2258"/>
<feature type="domain" description="DNA-binding transcriptional repressor CapW C-terminal dimerisation" evidence="2">
    <location>
        <begin position="210"/>
        <end position="278"/>
    </location>
</feature>
<dbReference type="InterPro" id="IPR016634">
    <property type="entry name" value="CapW-like"/>
</dbReference>
<dbReference type="AlphaFoldDB" id="F8H0P9"/>
<feature type="domain" description="WYL" evidence="1">
    <location>
        <begin position="122"/>
        <end position="189"/>
    </location>
</feature>
<feature type="domain" description="DNA-binding transcriptional repressor CapW winged helix-turn-helix" evidence="3">
    <location>
        <begin position="13"/>
        <end position="83"/>
    </location>
</feature>
<dbReference type="InterPro" id="IPR026881">
    <property type="entry name" value="WYL_dom"/>
</dbReference>
<evidence type="ECO:0000259" key="3">
    <source>
        <dbReference type="Pfam" id="PF26109"/>
    </source>
</evidence>
<name>F8H0P9_STUS2</name>
<evidence type="ECO:0000313" key="4">
    <source>
        <dbReference type="EMBL" id="AEJ05539.1"/>
    </source>
</evidence>
<evidence type="ECO:0000259" key="1">
    <source>
        <dbReference type="Pfam" id="PF13280"/>
    </source>
</evidence>
<sequence length="306" mass="34519">MQHAVLADISQPQQERLAFIEFRLMFLGSANRPDLARRFGVSESAASRDFALYRQLAPSNLHYDRSSALYIPAPDLAPLFHYSASQVLTALAEGFGDDFVATPRSWLPCELPSRLNAPAIDVLIPVARALFNGNPLQMDYRSLASGLTHKTIVPLVLVDNGLRWHLRAYEPEQQRYADFVLNRMDQVQVLAGRTDQSELRQADQTWQQMLHLEIKPHPQLRHPDTVAHEYAMRDGSLSLEVRAALAGYLLRRWNVDCTPDHCLQGPEYLLWLSNAAQLQSQSALTIAPGFMEVSQHRHTEAMDAEA</sequence>
<dbReference type="InterPro" id="IPR059020">
    <property type="entry name" value="CapW_CTD"/>
</dbReference>
<gene>
    <name evidence="4" type="ordered locus">PSTAB_2258</name>
</gene>
<accession>F8H0P9</accession>
<dbReference type="EMBL" id="CP002881">
    <property type="protein sequence ID" value="AEJ05539.1"/>
    <property type="molecule type" value="Genomic_DNA"/>
</dbReference>
<evidence type="ECO:0000259" key="2">
    <source>
        <dbReference type="Pfam" id="PF26107"/>
    </source>
</evidence>
<reference evidence="4 5" key="1">
    <citation type="journal article" date="2011" name="J. Bacteriol.">
        <title>Complete Genome Sequence of the Type Strain Pseudomonas stutzeri CGMCC 1.1803.</title>
        <authorList>
            <person name="Chen M."/>
            <person name="Yan Y."/>
            <person name="Zhang W."/>
            <person name="Lu W."/>
            <person name="Wang J."/>
            <person name="Ping S."/>
            <person name="Lin M."/>
        </authorList>
    </citation>
    <scope>NUCLEOTIDE SEQUENCE [LARGE SCALE GENOMIC DNA]</scope>
    <source>
        <strain evidence="5">ATCC 17588 / DSM 5190 / CCUG 11256 / JCM 5965 / LMG 11199 / NCIMB 11358 / Stanier 221</strain>
    </source>
</reference>
<dbReference type="Pfam" id="PF13280">
    <property type="entry name" value="WYL"/>
    <property type="match status" value="1"/>
</dbReference>
<organism evidence="4 5">
    <name type="scientific">Stutzerimonas stutzeri (strain ATCC 17588 / DSM 5190 / CCUG 11256 / JCM 5965 / LMG 11199 / NBRC 14165 / NCIMB 11358 / Stanier 221)</name>
    <name type="common">Pseudomonas stutzeri</name>
    <dbReference type="NCBI Taxonomy" id="96563"/>
    <lineage>
        <taxon>Bacteria</taxon>
        <taxon>Pseudomonadati</taxon>
        <taxon>Pseudomonadota</taxon>
        <taxon>Gammaproteobacteria</taxon>
        <taxon>Pseudomonadales</taxon>
        <taxon>Pseudomonadaceae</taxon>
        <taxon>Stutzerimonas</taxon>
    </lineage>
</organism>
<reference key="2">
    <citation type="submission" date="2011-06" db="EMBL/GenBank/DDBJ databases">
        <title>Complete Genome Sequence of Pseudomonas stutzeri Strain CGMCC 1.1803.</title>
        <authorList>
            <person name="Yan Y."/>
            <person name="Chen M."/>
            <person name="Lu W."/>
            <person name="Zhang W."/>
            <person name="Ping S."/>
            <person name="Lin M."/>
        </authorList>
    </citation>
    <scope>NUCLEOTIDE SEQUENCE</scope>
    <source>
        <strain>ATCC 17588</strain>
    </source>
</reference>
<dbReference type="Pfam" id="PF26109">
    <property type="entry name" value="WHD_BrxR"/>
    <property type="match status" value="1"/>
</dbReference>
<reference evidence="5" key="3">
    <citation type="submission" date="2011-06" db="EMBL/GenBank/DDBJ databases">
        <title>Complete genome sequence of Pseudomonas stutzeri strain CGMCC 1.1803.</title>
        <authorList>
            <person name="Yan Y."/>
            <person name="Chen M."/>
            <person name="Lu W."/>
            <person name="Zhang W."/>
            <person name="Ping S."/>
            <person name="Lin M."/>
        </authorList>
    </citation>
    <scope>NUCLEOTIDE SEQUENCE [LARGE SCALE GENOMIC DNA]</scope>
    <source>
        <strain evidence="5">ATCC 17588 / DSM 5190 / CCUG 11256 / JCM 5965 / LMG 11199 / NCIMB 11358 / Stanier 221</strain>
    </source>
</reference>